<dbReference type="Pfam" id="PF21246">
    <property type="entry name" value="Usp38-like_N"/>
    <property type="match status" value="1"/>
</dbReference>
<organism evidence="4 5">
    <name type="scientific">Dictyostelium purpureum</name>
    <name type="common">Slime mold</name>
    <dbReference type="NCBI Taxonomy" id="5786"/>
    <lineage>
        <taxon>Eukaryota</taxon>
        <taxon>Amoebozoa</taxon>
        <taxon>Evosea</taxon>
        <taxon>Eumycetozoa</taxon>
        <taxon>Dictyostelia</taxon>
        <taxon>Dictyosteliales</taxon>
        <taxon>Dictyosteliaceae</taxon>
        <taxon>Dictyostelium</taxon>
    </lineage>
</organism>
<dbReference type="VEuPathDB" id="AmoebaDB:DICPUDRAFT_159531"/>
<dbReference type="Pfam" id="PF00443">
    <property type="entry name" value="UCH"/>
    <property type="match status" value="1"/>
</dbReference>
<dbReference type="STRING" id="5786.F1A4C9"/>
<feature type="domain" description="USP" evidence="3">
    <location>
        <begin position="488"/>
        <end position="875"/>
    </location>
</feature>
<dbReference type="OrthoDB" id="2420415at2759"/>
<feature type="region of interest" description="Disordered" evidence="2">
    <location>
        <begin position="777"/>
        <end position="801"/>
    </location>
</feature>
<dbReference type="InParanoid" id="F1A4C9"/>
<dbReference type="PROSITE" id="PS00972">
    <property type="entry name" value="USP_1"/>
    <property type="match status" value="1"/>
</dbReference>
<dbReference type="PANTHER" id="PTHR24006">
    <property type="entry name" value="UBIQUITIN CARBOXYL-TERMINAL HYDROLASE"/>
    <property type="match status" value="1"/>
</dbReference>
<reference evidence="5" key="1">
    <citation type="journal article" date="2011" name="Genome Biol.">
        <title>Comparative genomics of the social amoebae Dictyostelium discoideum and Dictyostelium purpureum.</title>
        <authorList>
            <consortium name="US DOE Joint Genome Institute (JGI-PGF)"/>
            <person name="Sucgang R."/>
            <person name="Kuo A."/>
            <person name="Tian X."/>
            <person name="Salerno W."/>
            <person name="Parikh A."/>
            <person name="Feasley C.L."/>
            <person name="Dalin E."/>
            <person name="Tu H."/>
            <person name="Huang E."/>
            <person name="Barry K."/>
            <person name="Lindquist E."/>
            <person name="Shapiro H."/>
            <person name="Bruce D."/>
            <person name="Schmutz J."/>
            <person name="Salamov A."/>
            <person name="Fey P."/>
            <person name="Gaudet P."/>
            <person name="Anjard C."/>
            <person name="Babu M.M."/>
            <person name="Basu S."/>
            <person name="Bushmanova Y."/>
            <person name="van der Wel H."/>
            <person name="Katoh-Kurasawa M."/>
            <person name="Dinh C."/>
            <person name="Coutinho P.M."/>
            <person name="Saito T."/>
            <person name="Elias M."/>
            <person name="Schaap P."/>
            <person name="Kay R.R."/>
            <person name="Henrissat B."/>
            <person name="Eichinger L."/>
            <person name="Rivero F."/>
            <person name="Putnam N.H."/>
            <person name="West C.M."/>
            <person name="Loomis W.F."/>
            <person name="Chisholm R.L."/>
            <person name="Shaulsky G."/>
            <person name="Strassmann J.E."/>
            <person name="Queller D.C."/>
            <person name="Kuspa A."/>
            <person name="Grigoriev I.V."/>
        </authorList>
    </citation>
    <scope>NUCLEOTIDE SEQUENCE [LARGE SCALE GENOMIC DNA]</scope>
    <source>
        <strain evidence="5">QSDP1</strain>
    </source>
</reference>
<keyword evidence="1" id="KW-0645">Protease</keyword>
<dbReference type="GO" id="GO:0016579">
    <property type="term" value="P:protein deubiquitination"/>
    <property type="evidence" value="ECO:0007669"/>
    <property type="project" value="InterPro"/>
</dbReference>
<evidence type="ECO:0000256" key="1">
    <source>
        <dbReference type="RuleBase" id="RU366025"/>
    </source>
</evidence>
<dbReference type="OMA" id="AFVCDSV"/>
<dbReference type="InterPro" id="IPR018200">
    <property type="entry name" value="USP_CS"/>
</dbReference>
<dbReference type="PROSITE" id="PS50235">
    <property type="entry name" value="USP_3"/>
    <property type="match status" value="1"/>
</dbReference>
<dbReference type="EC" id="3.4.19.12" evidence="1"/>
<keyword evidence="5" id="KW-1185">Reference proteome</keyword>
<dbReference type="PANTHER" id="PTHR24006:SF908">
    <property type="entry name" value="DEUBIQUITINATING APOPTOTIC INHIBITOR, ISOFORM A"/>
    <property type="match status" value="1"/>
</dbReference>
<dbReference type="InterPro" id="IPR049407">
    <property type="entry name" value="Usp38-like_N"/>
</dbReference>
<keyword evidence="1" id="KW-0788">Thiol protease</keyword>
<dbReference type="eggNOG" id="KOG1864">
    <property type="taxonomic scope" value="Eukaryota"/>
</dbReference>
<dbReference type="GeneID" id="10506901"/>
<dbReference type="EMBL" id="GL871512">
    <property type="protein sequence ID" value="EGC28953.1"/>
    <property type="molecule type" value="Genomic_DNA"/>
</dbReference>
<comment type="similarity">
    <text evidence="1">Belongs to the peptidase C19 family.</text>
</comment>
<dbReference type="InterPro" id="IPR028889">
    <property type="entry name" value="USP"/>
</dbReference>
<dbReference type="InterPro" id="IPR050164">
    <property type="entry name" value="Peptidase_C19"/>
</dbReference>
<keyword evidence="1" id="KW-0833">Ubl conjugation pathway</keyword>
<dbReference type="GO" id="GO:0004843">
    <property type="term" value="F:cysteine-type deubiquitinase activity"/>
    <property type="evidence" value="ECO:0007669"/>
    <property type="project" value="UniProtKB-UniRule"/>
</dbReference>
<evidence type="ECO:0000313" key="4">
    <source>
        <dbReference type="EMBL" id="EGC28953.1"/>
    </source>
</evidence>
<keyword evidence="1" id="KW-0378">Hydrolase</keyword>
<dbReference type="Proteomes" id="UP000001064">
    <property type="component" value="Unassembled WGS sequence"/>
</dbReference>
<comment type="catalytic activity">
    <reaction evidence="1">
        <text>Thiol-dependent hydrolysis of ester, thioester, amide, peptide and isopeptide bonds formed by the C-terminal Gly of ubiquitin (a 76-residue protein attached to proteins as an intracellular targeting signal).</text>
        <dbReference type="EC" id="3.4.19.12"/>
    </reaction>
</comment>
<sequence>MNIIVYLINISINNNNNNNYNSNIDQFINNNNNINKNQIVNDFIETLEIIKSIQQQSDDEFKNIFSNNKSDTLEILCNIFKAIYCNNENNNEFVISISNGFTSNQLVDLLNPIKQISNIIIEINENSIQGFIKIEEMLPQTFLLKFIKFIIQDLATIGINDGNRGDETILVYIKLVKIFWNNNQLSLIEKSIQEMFSIILDNNNNNNNSDNISNEITGSIINILNISPIELIPLFINIIDNGRVQDSDLLEVISKLTKWPLTFTNSKWILETFISLIKSKKTTLLASIVIECAESITRQMFILELLPNAYEILERMLLGYQHSPDTFHSIIPLFPIIIEFLFTFYNKIKGIEDNSSITIDLVPIVKSDIQQSVRKILSINGGENGSSLRKDLLVFSIKRVVQPARFKKSIYTTLNKFSKLSWTLMYHHTGYPELYSDLIQLLHRLSPHLDPVPSEFEMKKLLEENAWPSLDSLVFENIKLKRVLSDRAGLINLGNTCYMNSFLQALYMTIPFRNLLLQKIDQDLINSIKSQFITNVSTGDNEENVKLMEQKYSKEIFKRAPLLKQIQIVFANLRLSIKESISPDSFLKCLSIEYQSGLQHDSFEFGKSLLDNLDLIFKNINKEKVLEFERNQKKQKLINDSSENKNTNSTNTENYSSEISKLFGGKLSNKITCRKCKNESIKIEEYLEIPLAFSDYKKENYTLEEMVQDYLSNEELVGDNKYHCEKCKSLEEADKIIKLNSTPQHLILGINRFYFSRESKSISKLLNNVDYPLEFNLPYTPNNNNNNDSDTNNNNTDNQDKPKYSNYSLYAIIMHSGRSPNHGHYYCYAKPSNSKQLDWCLFNDSLVQISDIKTIQKISKSFSTDVPYILFYVRNDTNDIEENTDMNVTTWIKNQIDKENQLLHNKYKQNLNNKKLLLEQFHVSGQFKND</sequence>
<gene>
    <name evidence="4" type="ORF">DICPUDRAFT_159531</name>
</gene>
<protein>
    <recommendedName>
        <fullName evidence="1">Ubiquitin carboxyl-terminal hydrolase</fullName>
        <ecNumber evidence="1">3.4.19.12</ecNumber>
    </recommendedName>
</protein>
<evidence type="ECO:0000313" key="5">
    <source>
        <dbReference type="Proteomes" id="UP000001064"/>
    </source>
</evidence>
<accession>F1A4C9</accession>
<dbReference type="InterPro" id="IPR038765">
    <property type="entry name" value="Papain-like_cys_pep_sf"/>
</dbReference>
<dbReference type="InterPro" id="IPR001394">
    <property type="entry name" value="Peptidase_C19_UCH"/>
</dbReference>
<proteinExistence type="inferred from homology"/>
<dbReference type="FunCoup" id="F1A4C9">
    <property type="interactions" value="21"/>
</dbReference>
<dbReference type="GO" id="GO:0006508">
    <property type="term" value="P:proteolysis"/>
    <property type="evidence" value="ECO:0007669"/>
    <property type="project" value="UniProtKB-KW"/>
</dbReference>
<evidence type="ECO:0000259" key="3">
    <source>
        <dbReference type="PROSITE" id="PS50235"/>
    </source>
</evidence>
<dbReference type="AlphaFoldDB" id="F1A4C9"/>
<dbReference type="KEGG" id="dpp:DICPUDRAFT_159531"/>
<dbReference type="Gene3D" id="3.90.70.10">
    <property type="entry name" value="Cysteine proteinases"/>
    <property type="match status" value="1"/>
</dbReference>
<feature type="compositionally biased region" description="Low complexity" evidence="2">
    <location>
        <begin position="782"/>
        <end position="797"/>
    </location>
</feature>
<dbReference type="SUPFAM" id="SSF54001">
    <property type="entry name" value="Cysteine proteinases"/>
    <property type="match status" value="1"/>
</dbReference>
<dbReference type="RefSeq" id="XP_003294523.1">
    <property type="nucleotide sequence ID" value="XM_003294475.1"/>
</dbReference>
<evidence type="ECO:0000256" key="2">
    <source>
        <dbReference type="SAM" id="MobiDB-lite"/>
    </source>
</evidence>
<dbReference type="FunFam" id="3.90.70.10:FF:000328">
    <property type="entry name" value="Ubiquitin carboxyl-terminal hydrolase 38"/>
    <property type="match status" value="1"/>
</dbReference>
<dbReference type="PROSITE" id="PS00973">
    <property type="entry name" value="USP_2"/>
    <property type="match status" value="1"/>
</dbReference>
<name>F1A4C9_DICPU</name>